<dbReference type="Pfam" id="PF00403">
    <property type="entry name" value="HMA"/>
    <property type="match status" value="1"/>
</dbReference>
<comment type="caution">
    <text evidence="10">The sequence shown here is derived from an EMBL/GenBank/DDBJ whole genome shotgun (WGS) entry which is preliminary data.</text>
</comment>
<feature type="transmembrane region" description="Helical" evidence="8">
    <location>
        <begin position="102"/>
        <end position="127"/>
    </location>
</feature>
<comment type="similarity">
    <text evidence="2 8">Belongs to the cation transport ATPase (P-type) (TC 3.A.3) family. Type IB subfamily.</text>
</comment>
<accession>A0ABS5G6J6</accession>
<name>A0ABS5G6J6_9BRAD</name>
<dbReference type="PANTHER" id="PTHR46594">
    <property type="entry name" value="P-TYPE CATION-TRANSPORTING ATPASE"/>
    <property type="match status" value="1"/>
</dbReference>
<comment type="subcellular location">
    <subcellularLocation>
        <location evidence="8">Cell membrane</location>
    </subcellularLocation>
    <subcellularLocation>
        <location evidence="1">Membrane</location>
    </subcellularLocation>
</comment>
<dbReference type="SUPFAM" id="SSF55008">
    <property type="entry name" value="HMA, heavy metal-associated domain"/>
    <property type="match status" value="1"/>
</dbReference>
<feature type="transmembrane region" description="Helical" evidence="8">
    <location>
        <begin position="200"/>
        <end position="218"/>
    </location>
</feature>
<evidence type="ECO:0000259" key="9">
    <source>
        <dbReference type="PROSITE" id="PS50846"/>
    </source>
</evidence>
<evidence type="ECO:0000256" key="1">
    <source>
        <dbReference type="ARBA" id="ARBA00004370"/>
    </source>
</evidence>
<dbReference type="CDD" id="cd00371">
    <property type="entry name" value="HMA"/>
    <property type="match status" value="1"/>
</dbReference>
<gene>
    <name evidence="10" type="primary">cadA</name>
    <name evidence="10" type="ORF">JQ619_14105</name>
</gene>
<dbReference type="NCBIfam" id="TIGR01494">
    <property type="entry name" value="ATPase_P-type"/>
    <property type="match status" value="1"/>
</dbReference>
<reference evidence="11" key="1">
    <citation type="journal article" date="2021" name="ISME J.">
        <title>Evolutionary origin and ecological implication of a unique nif island in free-living Bradyrhizobium lineages.</title>
        <authorList>
            <person name="Tao J."/>
        </authorList>
    </citation>
    <scope>NUCLEOTIDE SEQUENCE [LARGE SCALE GENOMIC DNA]</scope>
    <source>
        <strain evidence="11">SZCCT0094</strain>
    </source>
</reference>
<dbReference type="PANTHER" id="PTHR46594:SF4">
    <property type="entry name" value="P-TYPE CATION-TRANSPORTING ATPASE"/>
    <property type="match status" value="1"/>
</dbReference>
<evidence type="ECO:0000256" key="2">
    <source>
        <dbReference type="ARBA" id="ARBA00006024"/>
    </source>
</evidence>
<dbReference type="EMBL" id="JAFCLK010000012">
    <property type="protein sequence ID" value="MBR1136904.1"/>
    <property type="molecule type" value="Genomic_DNA"/>
</dbReference>
<dbReference type="NCBIfam" id="TIGR01512">
    <property type="entry name" value="ATPase-IB2_Cd"/>
    <property type="match status" value="1"/>
</dbReference>
<feature type="transmembrane region" description="Helical" evidence="8">
    <location>
        <begin position="356"/>
        <end position="377"/>
    </location>
</feature>
<dbReference type="InterPro" id="IPR018303">
    <property type="entry name" value="ATPase_P-typ_P_site"/>
</dbReference>
<evidence type="ECO:0000256" key="8">
    <source>
        <dbReference type="RuleBase" id="RU362081"/>
    </source>
</evidence>
<evidence type="ECO:0000313" key="10">
    <source>
        <dbReference type="EMBL" id="MBR1136904.1"/>
    </source>
</evidence>
<keyword evidence="3 8" id="KW-0812">Transmembrane</keyword>
<dbReference type="PROSITE" id="PS50846">
    <property type="entry name" value="HMA_2"/>
    <property type="match status" value="1"/>
</dbReference>
<dbReference type="InterPro" id="IPR006121">
    <property type="entry name" value="HMA_dom"/>
</dbReference>
<dbReference type="NCBIfam" id="TIGR01525">
    <property type="entry name" value="ATPase-IB_hvy"/>
    <property type="match status" value="1"/>
</dbReference>
<feature type="transmembrane region" description="Helical" evidence="8">
    <location>
        <begin position="680"/>
        <end position="696"/>
    </location>
</feature>
<evidence type="ECO:0000256" key="3">
    <source>
        <dbReference type="ARBA" id="ARBA00022692"/>
    </source>
</evidence>
<dbReference type="InterPro" id="IPR059000">
    <property type="entry name" value="ATPase_P-type_domA"/>
</dbReference>
<dbReference type="SUPFAM" id="SSF56784">
    <property type="entry name" value="HAD-like"/>
    <property type="match status" value="1"/>
</dbReference>
<dbReference type="Pfam" id="PF00122">
    <property type="entry name" value="E1-E2_ATPase"/>
    <property type="match status" value="1"/>
</dbReference>
<dbReference type="InterPro" id="IPR023214">
    <property type="entry name" value="HAD_sf"/>
</dbReference>
<dbReference type="InterPro" id="IPR001757">
    <property type="entry name" value="P_typ_ATPase"/>
</dbReference>
<dbReference type="PROSITE" id="PS01047">
    <property type="entry name" value="HMA_1"/>
    <property type="match status" value="1"/>
</dbReference>
<dbReference type="RefSeq" id="WP_172236798.1">
    <property type="nucleotide sequence ID" value="NZ_JABFDP010000012.1"/>
</dbReference>
<dbReference type="Pfam" id="PF00702">
    <property type="entry name" value="Hydrolase"/>
    <property type="match status" value="1"/>
</dbReference>
<dbReference type="InterPro" id="IPR036412">
    <property type="entry name" value="HAD-like_sf"/>
</dbReference>
<dbReference type="Gene3D" id="3.30.70.100">
    <property type="match status" value="1"/>
</dbReference>
<dbReference type="Proteomes" id="UP001314635">
    <property type="component" value="Unassembled WGS sequence"/>
</dbReference>
<dbReference type="SUPFAM" id="SSF81653">
    <property type="entry name" value="Calcium ATPase, transduction domain A"/>
    <property type="match status" value="1"/>
</dbReference>
<keyword evidence="8" id="KW-1003">Cell membrane</keyword>
<protein>
    <submittedName>
        <fullName evidence="10">Cadmium-translocating P-type ATPase</fullName>
    </submittedName>
</protein>
<dbReference type="Gene3D" id="3.40.50.1000">
    <property type="entry name" value="HAD superfamily/HAD-like"/>
    <property type="match status" value="1"/>
</dbReference>
<dbReference type="CDD" id="cd02092">
    <property type="entry name" value="P-type_ATPase_FixI-like"/>
    <property type="match status" value="1"/>
</dbReference>
<evidence type="ECO:0000256" key="6">
    <source>
        <dbReference type="ARBA" id="ARBA00022989"/>
    </source>
</evidence>
<evidence type="ECO:0000256" key="7">
    <source>
        <dbReference type="ARBA" id="ARBA00023136"/>
    </source>
</evidence>
<evidence type="ECO:0000313" key="11">
    <source>
        <dbReference type="Proteomes" id="UP001314635"/>
    </source>
</evidence>
<dbReference type="InterPro" id="IPR036163">
    <property type="entry name" value="HMA_dom_sf"/>
</dbReference>
<dbReference type="InterPro" id="IPR027256">
    <property type="entry name" value="P-typ_ATPase_IB"/>
</dbReference>
<keyword evidence="7 8" id="KW-0472">Membrane</keyword>
<dbReference type="InterPro" id="IPR017969">
    <property type="entry name" value="Heavy-metal-associated_CS"/>
</dbReference>
<keyword evidence="11" id="KW-1185">Reference proteome</keyword>
<evidence type="ECO:0000256" key="4">
    <source>
        <dbReference type="ARBA" id="ARBA00022723"/>
    </source>
</evidence>
<feature type="domain" description="HMA" evidence="9">
    <location>
        <begin position="19"/>
        <end position="85"/>
    </location>
</feature>
<feature type="transmembrane region" description="Helical" evidence="8">
    <location>
        <begin position="172"/>
        <end position="194"/>
    </location>
</feature>
<sequence length="733" mass="77618">MHVTRDFSHYVKDLGAGLKHIDLAVEGVSCAGCMAKIERGLSALPDVTLARVNLTDRRVALEWKQGTLDPAKFIDRLAELGYKAYPFEKASAEATEAEESRFLLRCLGVAAFATMNVMMLSVPVWSGNVSDMLPEQRDFFHWLSAVIALPAVAYAGQPFFRSAWRALKSGNVNMDVPICIGVILALGMSLVETFHHAEHAYFDAAIMLLTFLLVGRYLDQNMRRRTRAVAGNLAALKAETATKFIGADEISEVPVAAIRAGDLVLLRPGERCAVDGVVVEGRSEIDQSLITGETLYVPAEQGTAVYAGSLNISGTLRVRVSAAAEGTLLAEITRLLDNALQARSRYMRLADRASRLYAPVVHATAALTVLGWVLAGASWHDAIVTGIAVLIITCPCALGLAIPTVQTVASGAMFKSGVLLNAGDAIERLAEAEHVIFDKTGTLTLPELEVVNAADIPADVFALAGQLALSSHHPVAAAVAQAAKARSPLMGAVEEPGQGVRAVIDGVEIRLGRPAFCGAEALAVQNANLDPEASVVAFRRGSDTFLFSVRQGLRPNAAKIVAGLQRRGIKVEILSGDREAAVAAAAKALGIDEWRASVTPADKIARIEELKRAGVKVMMVGDGMNDAPSLAAAHVSMSPISAAHLSQATADLVFLGRPLAPVLAAVDYARKALHLMRQNLWLAVGYNVLAVPLAISGLVTPLIAAAAMSGSSILVMLNALRARKVAGEAVSWK</sequence>
<dbReference type="Gene3D" id="2.70.150.10">
    <property type="entry name" value="Calcium-transporting ATPase, cytoplasmic transduction domain A"/>
    <property type="match status" value="1"/>
</dbReference>
<keyword evidence="8" id="KW-0547">Nucleotide-binding</keyword>
<keyword evidence="6 8" id="KW-1133">Transmembrane helix</keyword>
<keyword evidence="4 8" id="KW-0479">Metal-binding</keyword>
<feature type="transmembrane region" description="Helical" evidence="8">
    <location>
        <begin position="383"/>
        <end position="405"/>
    </location>
</feature>
<organism evidence="10 11">
    <name type="scientific">Bradyrhizobium denitrificans</name>
    <dbReference type="NCBI Taxonomy" id="2734912"/>
    <lineage>
        <taxon>Bacteria</taxon>
        <taxon>Pseudomonadati</taxon>
        <taxon>Pseudomonadota</taxon>
        <taxon>Alphaproteobacteria</taxon>
        <taxon>Hyphomicrobiales</taxon>
        <taxon>Nitrobacteraceae</taxon>
        <taxon>Bradyrhizobium</taxon>
    </lineage>
</organism>
<dbReference type="InterPro" id="IPR008250">
    <property type="entry name" value="ATPase_P-typ_transduc_dom_A_sf"/>
</dbReference>
<keyword evidence="8" id="KW-0067">ATP-binding</keyword>
<dbReference type="PRINTS" id="PR00119">
    <property type="entry name" value="CATATPASE"/>
</dbReference>
<feature type="transmembrane region" description="Helical" evidence="8">
    <location>
        <begin position="139"/>
        <end position="160"/>
    </location>
</feature>
<dbReference type="NCBIfam" id="TIGR01511">
    <property type="entry name" value="ATPase-IB1_Cu"/>
    <property type="match status" value="1"/>
</dbReference>
<dbReference type="InterPro" id="IPR023299">
    <property type="entry name" value="ATPase_P-typ_cyto_dom_N"/>
</dbReference>
<dbReference type="InterPro" id="IPR023298">
    <property type="entry name" value="ATPase_P-typ_TM_dom_sf"/>
</dbReference>
<proteinExistence type="inferred from homology"/>
<dbReference type="PROSITE" id="PS00154">
    <property type="entry name" value="ATPASE_E1_E2"/>
    <property type="match status" value="1"/>
</dbReference>
<keyword evidence="5" id="KW-1278">Translocase</keyword>
<dbReference type="Gene3D" id="3.40.1110.10">
    <property type="entry name" value="Calcium-transporting ATPase, cytoplasmic domain N"/>
    <property type="match status" value="1"/>
</dbReference>
<dbReference type="SUPFAM" id="SSF81665">
    <property type="entry name" value="Calcium ATPase, transmembrane domain M"/>
    <property type="match status" value="1"/>
</dbReference>
<evidence type="ECO:0000256" key="5">
    <source>
        <dbReference type="ARBA" id="ARBA00022967"/>
    </source>
</evidence>